<organism evidence="2 3">
    <name type="scientific">Streptomyces gottesmaniae</name>
    <dbReference type="NCBI Taxonomy" id="3075518"/>
    <lineage>
        <taxon>Bacteria</taxon>
        <taxon>Bacillati</taxon>
        <taxon>Actinomycetota</taxon>
        <taxon>Actinomycetes</taxon>
        <taxon>Kitasatosporales</taxon>
        <taxon>Streptomycetaceae</taxon>
        <taxon>Streptomyces</taxon>
    </lineage>
</organism>
<accession>A0ABU2YS41</accession>
<sequence length="153" mass="17885">MKTGMNERWENVVTRDEVESLVEFEKAIQWRWSTGDPTGYMDVLAEDVTYFDPLAEHLLVGRAAVLEHWKRIYADAHITRQEYLNEVSRASVKGDEVLLAFNFNTYQQDDNGEEKPFLSWDMSLIFRKIADKWMMAHGHLSLSNTLDLDSIRK</sequence>
<proteinExistence type="predicted"/>
<comment type="caution">
    <text evidence="2">The sequence shown here is derived from an EMBL/GenBank/DDBJ whole genome shotgun (WGS) entry which is preliminary data.</text>
</comment>
<protein>
    <submittedName>
        <fullName evidence="2">Nuclear transport factor 2 family protein</fullName>
    </submittedName>
</protein>
<dbReference type="EMBL" id="JAVRFJ010000004">
    <property type="protein sequence ID" value="MDT0567145.1"/>
    <property type="molecule type" value="Genomic_DNA"/>
</dbReference>
<keyword evidence="3" id="KW-1185">Reference proteome</keyword>
<dbReference type="Gene3D" id="3.10.450.50">
    <property type="match status" value="1"/>
</dbReference>
<evidence type="ECO:0000313" key="2">
    <source>
        <dbReference type="EMBL" id="MDT0567145.1"/>
    </source>
</evidence>
<dbReference type="InterPro" id="IPR032710">
    <property type="entry name" value="NTF2-like_dom_sf"/>
</dbReference>
<feature type="domain" description="SnoaL-like" evidence="1">
    <location>
        <begin position="33"/>
        <end position="142"/>
    </location>
</feature>
<dbReference type="InterPro" id="IPR037401">
    <property type="entry name" value="SnoaL-like"/>
</dbReference>
<evidence type="ECO:0000259" key="1">
    <source>
        <dbReference type="Pfam" id="PF13474"/>
    </source>
</evidence>
<dbReference type="Proteomes" id="UP001180737">
    <property type="component" value="Unassembled WGS sequence"/>
</dbReference>
<dbReference type="RefSeq" id="WP_157856817.1">
    <property type="nucleotide sequence ID" value="NZ_JAVRFJ010000004.1"/>
</dbReference>
<evidence type="ECO:0000313" key="3">
    <source>
        <dbReference type="Proteomes" id="UP001180737"/>
    </source>
</evidence>
<reference evidence="2" key="1">
    <citation type="submission" date="2024-05" db="EMBL/GenBank/DDBJ databases">
        <title>30 novel species of actinomycetes from the DSMZ collection.</title>
        <authorList>
            <person name="Nouioui I."/>
        </authorList>
    </citation>
    <scope>NUCLEOTIDE SEQUENCE</scope>
    <source>
        <strain evidence="2">DSM 3412</strain>
    </source>
</reference>
<gene>
    <name evidence="2" type="ORF">RM704_06650</name>
</gene>
<dbReference type="SUPFAM" id="SSF54427">
    <property type="entry name" value="NTF2-like"/>
    <property type="match status" value="1"/>
</dbReference>
<name>A0ABU2YS41_9ACTN</name>
<dbReference type="Pfam" id="PF13474">
    <property type="entry name" value="SnoaL_3"/>
    <property type="match status" value="1"/>
</dbReference>